<sequence length="81" mass="8963">CSSDEDCPGSERCCSNGCGWECRLPTGGDICHLLPDHGPCRGRFYRYAYNPATGTCRLFLYGGCKGNPNNFQTLEECQWAC</sequence>
<dbReference type="SMART" id="SM00131">
    <property type="entry name" value="KU"/>
    <property type="match status" value="1"/>
</dbReference>
<evidence type="ECO:0000256" key="1">
    <source>
        <dbReference type="ARBA" id="ARBA00023157"/>
    </source>
</evidence>
<dbReference type="PROSITE" id="PS51390">
    <property type="entry name" value="WAP"/>
    <property type="match status" value="1"/>
</dbReference>
<comment type="caution">
    <text evidence="4">The sequence shown here is derived from an EMBL/GenBank/DDBJ whole genome shotgun (WGS) entry which is preliminary data.</text>
</comment>
<protein>
    <submittedName>
        <fullName evidence="4">EPPI protein</fullName>
    </submittedName>
</protein>
<dbReference type="Pfam" id="PF00014">
    <property type="entry name" value="Kunitz_BPTI"/>
    <property type="match status" value="1"/>
</dbReference>
<organism evidence="4 5">
    <name type="scientific">Chauna torquata</name>
    <name type="common">Southern screamer</name>
    <dbReference type="NCBI Taxonomy" id="30388"/>
    <lineage>
        <taxon>Eukaryota</taxon>
        <taxon>Metazoa</taxon>
        <taxon>Chordata</taxon>
        <taxon>Craniata</taxon>
        <taxon>Vertebrata</taxon>
        <taxon>Euteleostomi</taxon>
        <taxon>Archelosauria</taxon>
        <taxon>Archosauria</taxon>
        <taxon>Dinosauria</taxon>
        <taxon>Saurischia</taxon>
        <taxon>Theropoda</taxon>
        <taxon>Coelurosauria</taxon>
        <taxon>Aves</taxon>
        <taxon>Neognathae</taxon>
        <taxon>Galloanserae</taxon>
        <taxon>Anseriformes</taxon>
        <taxon>Anhimidae</taxon>
        <taxon>Chauna</taxon>
    </lineage>
</organism>
<evidence type="ECO:0000259" key="2">
    <source>
        <dbReference type="PROSITE" id="PS50279"/>
    </source>
</evidence>
<dbReference type="InterPro" id="IPR036880">
    <property type="entry name" value="Kunitz_BPTI_sf"/>
</dbReference>
<dbReference type="FunFam" id="4.10.410.10:FF:000004">
    <property type="entry name" value="Tissue factor pathway inhibitor"/>
    <property type="match status" value="1"/>
</dbReference>
<dbReference type="GO" id="GO:0005576">
    <property type="term" value="C:extracellular region"/>
    <property type="evidence" value="ECO:0007669"/>
    <property type="project" value="InterPro"/>
</dbReference>
<dbReference type="Pfam" id="PF00095">
    <property type="entry name" value="WAP"/>
    <property type="match status" value="1"/>
</dbReference>
<gene>
    <name evidence="4" type="primary">Eppin_0</name>
    <name evidence="4" type="ORF">CHATOR_R14205</name>
</gene>
<name>A0A7L0K9I0_CHATO</name>
<dbReference type="EMBL" id="VXAL01012731">
    <property type="protein sequence ID" value="NXK52153.1"/>
    <property type="molecule type" value="Genomic_DNA"/>
</dbReference>
<dbReference type="PROSITE" id="PS50279">
    <property type="entry name" value="BPTI_KUNITZ_2"/>
    <property type="match status" value="1"/>
</dbReference>
<feature type="domain" description="WAP" evidence="3">
    <location>
        <begin position="1"/>
        <end position="26"/>
    </location>
</feature>
<dbReference type="InterPro" id="IPR002223">
    <property type="entry name" value="Kunitz_BPTI"/>
</dbReference>
<evidence type="ECO:0000259" key="3">
    <source>
        <dbReference type="PROSITE" id="PS51390"/>
    </source>
</evidence>
<keyword evidence="5" id="KW-1185">Reference proteome</keyword>
<dbReference type="InterPro" id="IPR036645">
    <property type="entry name" value="Elafin-like_sf"/>
</dbReference>
<dbReference type="PANTHER" id="PTHR46751">
    <property type="entry name" value="EPPIN"/>
    <property type="match status" value="1"/>
</dbReference>
<dbReference type="SUPFAM" id="SSF57362">
    <property type="entry name" value="BPTI-like"/>
    <property type="match status" value="1"/>
</dbReference>
<dbReference type="Proteomes" id="UP000537522">
    <property type="component" value="Unassembled WGS sequence"/>
</dbReference>
<proteinExistence type="predicted"/>
<evidence type="ECO:0000313" key="5">
    <source>
        <dbReference type="Proteomes" id="UP000537522"/>
    </source>
</evidence>
<dbReference type="Gene3D" id="4.10.410.10">
    <property type="entry name" value="Pancreatic trypsin inhibitor Kunitz domain"/>
    <property type="match status" value="1"/>
</dbReference>
<dbReference type="GO" id="GO:0004867">
    <property type="term" value="F:serine-type endopeptidase inhibitor activity"/>
    <property type="evidence" value="ECO:0007669"/>
    <property type="project" value="InterPro"/>
</dbReference>
<dbReference type="CDD" id="cd00109">
    <property type="entry name" value="Kunitz-type"/>
    <property type="match status" value="1"/>
</dbReference>
<dbReference type="PANTHER" id="PTHR46751:SF1">
    <property type="entry name" value="WAP FOUR-DISULFIDE CORE DOMAIN PROTEIN 6A"/>
    <property type="match status" value="1"/>
</dbReference>
<evidence type="ECO:0000313" key="4">
    <source>
        <dbReference type="EMBL" id="NXK52153.1"/>
    </source>
</evidence>
<feature type="non-terminal residue" evidence="4">
    <location>
        <position position="1"/>
    </location>
</feature>
<accession>A0A7L0K9I0</accession>
<dbReference type="SUPFAM" id="SSF57256">
    <property type="entry name" value="Elafin-like"/>
    <property type="match status" value="1"/>
</dbReference>
<feature type="domain" description="BPTI/Kunitz inhibitor" evidence="2">
    <location>
        <begin position="31"/>
        <end position="81"/>
    </location>
</feature>
<dbReference type="PRINTS" id="PR00759">
    <property type="entry name" value="BASICPTASE"/>
</dbReference>
<dbReference type="Gene3D" id="4.10.75.10">
    <property type="entry name" value="Elafin-like"/>
    <property type="match status" value="1"/>
</dbReference>
<keyword evidence="1" id="KW-1015">Disulfide bond</keyword>
<reference evidence="4 5" key="1">
    <citation type="submission" date="2019-09" db="EMBL/GenBank/DDBJ databases">
        <title>Bird 10,000 Genomes (B10K) Project - Family phase.</title>
        <authorList>
            <person name="Zhang G."/>
        </authorList>
    </citation>
    <scope>NUCLEOTIDE SEQUENCE [LARGE SCALE GENOMIC DNA]</scope>
    <source>
        <strain evidence="4">B10K-DU-011-36</strain>
        <tissue evidence="4">Muscle</tissue>
    </source>
</reference>
<feature type="non-terminal residue" evidence="4">
    <location>
        <position position="81"/>
    </location>
</feature>
<dbReference type="InterPro" id="IPR051388">
    <property type="entry name" value="Serpin_venom_toxin"/>
</dbReference>
<dbReference type="InterPro" id="IPR020901">
    <property type="entry name" value="Prtase_inh_Kunz-CS"/>
</dbReference>
<dbReference type="PROSITE" id="PS00280">
    <property type="entry name" value="BPTI_KUNITZ_1"/>
    <property type="match status" value="1"/>
</dbReference>
<dbReference type="InterPro" id="IPR008197">
    <property type="entry name" value="WAP_dom"/>
</dbReference>
<dbReference type="AlphaFoldDB" id="A0A7L0K9I0"/>